<reference evidence="2 3" key="1">
    <citation type="submission" date="2019-02" db="EMBL/GenBank/DDBJ databases">
        <title>Opniocepnalus argus genome.</title>
        <authorList>
            <person name="Zhou C."/>
            <person name="Xiao S."/>
        </authorList>
    </citation>
    <scope>NUCLEOTIDE SEQUENCE [LARGE SCALE GENOMIC DNA]</scope>
    <source>
        <strain evidence="2">OARG1902GOOAL</strain>
        <tissue evidence="2">Muscle</tissue>
    </source>
</reference>
<dbReference type="EMBL" id="CM015729">
    <property type="protein sequence ID" value="KAF3703267.1"/>
    <property type="molecule type" value="Genomic_DNA"/>
</dbReference>
<gene>
    <name evidence="2" type="ORF">EXN66_Car018955</name>
</gene>
<dbReference type="PANTHER" id="PTHR47510:SF3">
    <property type="entry name" value="ENDO_EXONUCLEASE_PHOSPHATASE DOMAIN-CONTAINING PROTEIN"/>
    <property type="match status" value="1"/>
</dbReference>
<evidence type="ECO:0000313" key="2">
    <source>
        <dbReference type="EMBL" id="KAF3703267.1"/>
    </source>
</evidence>
<dbReference type="Pfam" id="PF09004">
    <property type="entry name" value="ALKBH8_N"/>
    <property type="match status" value="1"/>
</dbReference>
<dbReference type="PANTHER" id="PTHR47510">
    <property type="entry name" value="REVERSE TRANSCRIPTASE DOMAIN-CONTAINING PROTEIN"/>
    <property type="match status" value="1"/>
</dbReference>
<evidence type="ECO:0000259" key="1">
    <source>
        <dbReference type="Pfam" id="PF09004"/>
    </source>
</evidence>
<proteinExistence type="predicted"/>
<sequence>MFLTPPSTDLMCVISTPPPRRFNTDAHVSPMDDSDSTPDGVSPRVLKACSPHLCGDYGPVGLTPRIMKVLDRLVLDFLWPVVKPSLDPLQFAYQPQLGVEDTLIHLVHHFYTHLDKPGGSVRIMFFDFSSAFNKIQPVLLGEKLKNMLVDTKKKKRKTKENGGELQEVQDSCQCSFHKGRGGGSSFGVNILGCPPGHKLDWSVNALSIYRKTKSRLYFLRTVRSFNTCSTMLWMFYESVVASSIFYAVF</sequence>
<dbReference type="InterPro" id="IPR015095">
    <property type="entry name" value="AlkB_hom8_N"/>
</dbReference>
<name>A0A6G1QLC0_CHAAH</name>
<dbReference type="AlphaFoldDB" id="A0A6G1QLC0"/>
<keyword evidence="3" id="KW-1185">Reference proteome</keyword>
<feature type="domain" description="Alkylated DNA repair protein AlkB homologue 8 N-terminal" evidence="1">
    <location>
        <begin position="201"/>
        <end position="241"/>
    </location>
</feature>
<accession>A0A6G1QLC0</accession>
<dbReference type="GO" id="GO:0008168">
    <property type="term" value="F:methyltransferase activity"/>
    <property type="evidence" value="ECO:0007669"/>
    <property type="project" value="InterPro"/>
</dbReference>
<organism evidence="2 3">
    <name type="scientific">Channa argus</name>
    <name type="common">Northern snakehead</name>
    <name type="synonym">Ophicephalus argus</name>
    <dbReference type="NCBI Taxonomy" id="215402"/>
    <lineage>
        <taxon>Eukaryota</taxon>
        <taxon>Metazoa</taxon>
        <taxon>Chordata</taxon>
        <taxon>Craniata</taxon>
        <taxon>Vertebrata</taxon>
        <taxon>Euteleostomi</taxon>
        <taxon>Actinopterygii</taxon>
        <taxon>Neopterygii</taxon>
        <taxon>Teleostei</taxon>
        <taxon>Neoteleostei</taxon>
        <taxon>Acanthomorphata</taxon>
        <taxon>Anabantaria</taxon>
        <taxon>Anabantiformes</taxon>
        <taxon>Channoidei</taxon>
        <taxon>Channidae</taxon>
        <taxon>Channa</taxon>
    </lineage>
</organism>
<evidence type="ECO:0000313" key="3">
    <source>
        <dbReference type="Proteomes" id="UP000503349"/>
    </source>
</evidence>
<dbReference type="Proteomes" id="UP000503349">
    <property type="component" value="Chromosome 18"/>
</dbReference>
<dbReference type="GO" id="GO:0016706">
    <property type="term" value="F:2-oxoglutarate-dependent dioxygenase activity"/>
    <property type="evidence" value="ECO:0007669"/>
    <property type="project" value="InterPro"/>
</dbReference>
<protein>
    <recommendedName>
        <fullName evidence="1">Alkylated DNA repair protein AlkB homologue 8 N-terminal domain-containing protein</fullName>
    </recommendedName>
</protein>
<reference evidence="3" key="2">
    <citation type="submission" date="2019-02" db="EMBL/GenBank/DDBJ databases">
        <title>Opniocepnalus argus Var Kimnra genome.</title>
        <authorList>
            <person name="Zhou C."/>
            <person name="Xiao S."/>
        </authorList>
    </citation>
    <scope>NUCLEOTIDE SEQUENCE [LARGE SCALE GENOMIC DNA]</scope>
</reference>